<evidence type="ECO:0000256" key="3">
    <source>
        <dbReference type="ARBA" id="ARBA00022692"/>
    </source>
</evidence>
<dbReference type="Pfam" id="PF00335">
    <property type="entry name" value="Tetraspanin"/>
    <property type="match status" value="1"/>
</dbReference>
<evidence type="ECO:0000256" key="1">
    <source>
        <dbReference type="ARBA" id="ARBA00004141"/>
    </source>
</evidence>
<dbReference type="InterPro" id="IPR018499">
    <property type="entry name" value="Tetraspanin/Peripherin"/>
</dbReference>
<keyword evidence="9" id="KW-1185">Reference proteome</keyword>
<dbReference type="PRINTS" id="PR00259">
    <property type="entry name" value="TMFOUR"/>
</dbReference>
<evidence type="ECO:0000313" key="9">
    <source>
        <dbReference type="Proteomes" id="UP001497472"/>
    </source>
</evidence>
<comment type="caution">
    <text evidence="8">The sequence shown here is derived from an EMBL/GenBank/DDBJ whole genome shotgun (WGS) entry which is preliminary data.</text>
</comment>
<accession>A0AAV1J425</accession>
<dbReference type="PANTHER" id="PTHR19282:SF544">
    <property type="entry name" value="TETRASPANIN"/>
    <property type="match status" value="1"/>
</dbReference>
<evidence type="ECO:0000256" key="6">
    <source>
        <dbReference type="PIRSR" id="PIRSR002419-1"/>
    </source>
</evidence>
<dbReference type="PANTHER" id="PTHR19282">
    <property type="entry name" value="TETRASPANIN"/>
    <property type="match status" value="1"/>
</dbReference>
<dbReference type="Gene3D" id="1.10.1450.10">
    <property type="entry name" value="Tetraspanin"/>
    <property type="match status" value="1"/>
</dbReference>
<keyword evidence="5 7" id="KW-0472">Membrane</keyword>
<dbReference type="GO" id="GO:0005886">
    <property type="term" value="C:plasma membrane"/>
    <property type="evidence" value="ECO:0007669"/>
    <property type="project" value="TreeGrafter"/>
</dbReference>
<evidence type="ECO:0000256" key="2">
    <source>
        <dbReference type="ARBA" id="ARBA00006840"/>
    </source>
</evidence>
<feature type="transmembrane region" description="Helical" evidence="7">
    <location>
        <begin position="189"/>
        <end position="211"/>
    </location>
</feature>
<comment type="subcellular location">
    <subcellularLocation>
        <location evidence="1 7">Membrane</location>
        <topology evidence="1 7">Multi-pass membrane protein</topology>
    </subcellularLocation>
</comment>
<feature type="transmembrane region" description="Helical" evidence="7">
    <location>
        <begin position="77"/>
        <end position="100"/>
    </location>
</feature>
<dbReference type="AlphaFoldDB" id="A0AAV1J425"/>
<dbReference type="SUPFAM" id="SSF48652">
    <property type="entry name" value="Tetraspanin"/>
    <property type="match status" value="1"/>
</dbReference>
<proteinExistence type="inferred from homology"/>
<sequence length="223" mass="24292">MCFIVKYILLIANFIFTLAGLTLIGLGIAALVNTDELSQVATIPLRAIPISIIVLGAVIFLISFFGCCGSMKENRCLLLMYSLFMLLLAGGKIYLTVLLLRNVNSVNELVEEWIGKAFNNSELRPTFHAIETTFRCCGTTGPDSYTGILAALPPSCCPDPDLQQTCERNNAFGGCFTIITDFLEKYGEVFGAVLLTVLIIEFVAAIFAILLSCNIGAKRRNTV</sequence>
<dbReference type="CDD" id="cd03127">
    <property type="entry name" value="tetraspanin_LEL"/>
    <property type="match status" value="1"/>
</dbReference>
<protein>
    <recommendedName>
        <fullName evidence="7">Tetraspanin</fullName>
    </recommendedName>
</protein>
<dbReference type="InterPro" id="IPR008952">
    <property type="entry name" value="Tetraspanin_EC2_sf"/>
</dbReference>
<feature type="transmembrane region" description="Helical" evidence="7">
    <location>
        <begin position="43"/>
        <end position="65"/>
    </location>
</feature>
<keyword evidence="3 7" id="KW-0812">Transmembrane</keyword>
<reference evidence="8 9" key="1">
    <citation type="submission" date="2023-11" db="EMBL/GenBank/DDBJ databases">
        <authorList>
            <person name="Okamura Y."/>
        </authorList>
    </citation>
    <scope>NUCLEOTIDE SEQUENCE [LARGE SCALE GENOMIC DNA]</scope>
</reference>
<dbReference type="EMBL" id="CAVLEF010000004">
    <property type="protein sequence ID" value="CAK1543286.1"/>
    <property type="molecule type" value="Genomic_DNA"/>
</dbReference>
<feature type="disulfide bond" evidence="6">
    <location>
        <begin position="136"/>
        <end position="175"/>
    </location>
</feature>
<feature type="disulfide bond" evidence="6">
    <location>
        <begin position="137"/>
        <end position="157"/>
    </location>
</feature>
<dbReference type="InterPro" id="IPR000301">
    <property type="entry name" value="Tetraspanin_animals"/>
</dbReference>
<evidence type="ECO:0000313" key="8">
    <source>
        <dbReference type="EMBL" id="CAK1543286.1"/>
    </source>
</evidence>
<name>A0AAV1J425_9NEOP</name>
<feature type="transmembrane region" description="Helical" evidence="7">
    <location>
        <begin position="7"/>
        <end position="31"/>
    </location>
</feature>
<organism evidence="8 9">
    <name type="scientific">Leptosia nina</name>
    <dbReference type="NCBI Taxonomy" id="320188"/>
    <lineage>
        <taxon>Eukaryota</taxon>
        <taxon>Metazoa</taxon>
        <taxon>Ecdysozoa</taxon>
        <taxon>Arthropoda</taxon>
        <taxon>Hexapoda</taxon>
        <taxon>Insecta</taxon>
        <taxon>Pterygota</taxon>
        <taxon>Neoptera</taxon>
        <taxon>Endopterygota</taxon>
        <taxon>Lepidoptera</taxon>
        <taxon>Glossata</taxon>
        <taxon>Ditrysia</taxon>
        <taxon>Papilionoidea</taxon>
        <taxon>Pieridae</taxon>
        <taxon>Pierinae</taxon>
        <taxon>Leptosia</taxon>
    </lineage>
</organism>
<evidence type="ECO:0000256" key="7">
    <source>
        <dbReference type="RuleBase" id="RU361218"/>
    </source>
</evidence>
<evidence type="ECO:0000256" key="4">
    <source>
        <dbReference type="ARBA" id="ARBA00022989"/>
    </source>
</evidence>
<gene>
    <name evidence="8" type="ORF">LNINA_LOCUS3108</name>
</gene>
<evidence type="ECO:0000256" key="5">
    <source>
        <dbReference type="ARBA" id="ARBA00023136"/>
    </source>
</evidence>
<dbReference type="InterPro" id="IPR018503">
    <property type="entry name" value="Tetraspanin_CS"/>
</dbReference>
<comment type="similarity">
    <text evidence="2 7">Belongs to the tetraspanin (TM4SF) family.</text>
</comment>
<dbReference type="PIRSF" id="PIRSF002419">
    <property type="entry name" value="Tetraspanin"/>
    <property type="match status" value="1"/>
</dbReference>
<dbReference type="PROSITE" id="PS00421">
    <property type="entry name" value="TM4_1"/>
    <property type="match status" value="1"/>
</dbReference>
<dbReference type="Proteomes" id="UP001497472">
    <property type="component" value="Unassembled WGS sequence"/>
</dbReference>
<keyword evidence="4 7" id="KW-1133">Transmembrane helix</keyword>
<keyword evidence="6" id="KW-1015">Disulfide bond</keyword>